<feature type="region of interest" description="Disordered" evidence="1">
    <location>
        <begin position="1"/>
        <end position="41"/>
    </location>
</feature>
<dbReference type="InterPro" id="IPR009957">
    <property type="entry name" value="DUF1484"/>
</dbReference>
<sequence length="145" mass="15895">MLARRFPLSSHGGKRMSNITPLTPPSLPTSKRHANTSKPSPLPATVAALAELRQVIAKLQNPQSHACPTTLRLTVERLAQLDRDIEQALSASNQTLARASESMQSLLNLLRMADATPLSARQLFSLLAPLHQEMLLARYQLIGKQ</sequence>
<dbReference type="Pfam" id="PF07363">
    <property type="entry name" value="DUF1484"/>
    <property type="match status" value="1"/>
</dbReference>
<protein>
    <recommendedName>
        <fullName evidence="4">DUF1484 domain-containing protein</fullName>
    </recommendedName>
</protein>
<organism evidence="2 3">
    <name type="scientific">Chromobacterium alticapitis</name>
    <dbReference type="NCBI Taxonomy" id="2073169"/>
    <lineage>
        <taxon>Bacteria</taxon>
        <taxon>Pseudomonadati</taxon>
        <taxon>Pseudomonadota</taxon>
        <taxon>Betaproteobacteria</taxon>
        <taxon>Neisseriales</taxon>
        <taxon>Chromobacteriaceae</taxon>
        <taxon>Chromobacterium</taxon>
    </lineage>
</organism>
<reference evidence="3" key="1">
    <citation type="submission" date="2018-02" db="EMBL/GenBank/DDBJ databases">
        <authorList>
            <person name="O'Hara-Hanley K."/>
            <person name="Soby S."/>
        </authorList>
    </citation>
    <scope>NUCLEOTIDE SEQUENCE [LARGE SCALE GENOMIC DNA]</scope>
    <source>
        <strain evidence="3">MWU14-2602</strain>
    </source>
</reference>
<name>A0A2S5DIX9_9NEIS</name>
<dbReference type="Proteomes" id="UP000237082">
    <property type="component" value="Unassembled WGS sequence"/>
</dbReference>
<accession>A0A2S5DIX9</accession>
<gene>
    <name evidence="2" type="ORF">C2I19_04405</name>
</gene>
<keyword evidence="3" id="KW-1185">Reference proteome</keyword>
<evidence type="ECO:0008006" key="4">
    <source>
        <dbReference type="Google" id="ProtNLM"/>
    </source>
</evidence>
<dbReference type="AlphaFoldDB" id="A0A2S5DIX9"/>
<evidence type="ECO:0000313" key="2">
    <source>
        <dbReference type="EMBL" id="POZ63055.1"/>
    </source>
</evidence>
<dbReference type="EMBL" id="PQWB01000017">
    <property type="protein sequence ID" value="POZ63055.1"/>
    <property type="molecule type" value="Genomic_DNA"/>
</dbReference>
<proteinExistence type="predicted"/>
<comment type="caution">
    <text evidence="2">The sequence shown here is derived from an EMBL/GenBank/DDBJ whole genome shotgun (WGS) entry which is preliminary data.</text>
</comment>
<evidence type="ECO:0000256" key="1">
    <source>
        <dbReference type="SAM" id="MobiDB-lite"/>
    </source>
</evidence>
<evidence type="ECO:0000313" key="3">
    <source>
        <dbReference type="Proteomes" id="UP000237082"/>
    </source>
</evidence>